<feature type="domain" description="Flavodoxin-like fold" evidence="2">
    <location>
        <begin position="6"/>
        <end position="178"/>
    </location>
</feature>
<evidence type="ECO:0000256" key="1">
    <source>
        <dbReference type="ARBA" id="ARBA00023002"/>
    </source>
</evidence>
<name>A0A1H4XAI8_9ACTN</name>
<sequence>MNGFGTLVVWAHPDRDGAGEGEQPSRVGAALARAARDVPGVRVHDLYRAHPDGVIDVPAEQRLLTAHRRIVLQFPFYWYSVPPLLKRWLDDVLEHGFAYGSEGTALRGRTLQVVTTTGGPASSYGPEGYNRFTIRELLRPLEATANLCGMDFPPPFVVHGTRTLTDADVAAEAARYRTLLASPALPTAA</sequence>
<dbReference type="RefSeq" id="WP_070024456.1">
    <property type="nucleotide sequence ID" value="NZ_FNTD01000004.1"/>
</dbReference>
<reference evidence="3 4" key="1">
    <citation type="submission" date="2016-10" db="EMBL/GenBank/DDBJ databases">
        <authorList>
            <person name="de Groot N.N."/>
        </authorList>
    </citation>
    <scope>NUCLEOTIDE SEQUENCE [LARGE SCALE GENOMIC DNA]</scope>
    <source>
        <strain evidence="3 4">DSM 40306</strain>
    </source>
</reference>
<dbReference type="GO" id="GO:0010181">
    <property type="term" value="F:FMN binding"/>
    <property type="evidence" value="ECO:0007669"/>
    <property type="project" value="TreeGrafter"/>
</dbReference>
<evidence type="ECO:0000313" key="4">
    <source>
        <dbReference type="Proteomes" id="UP000182375"/>
    </source>
</evidence>
<evidence type="ECO:0000259" key="2">
    <source>
        <dbReference type="Pfam" id="PF02525"/>
    </source>
</evidence>
<dbReference type="AlphaFoldDB" id="A0A1H4XAI8"/>
<dbReference type="STRING" id="67331.SAMN04490357_3584"/>
<dbReference type="SUPFAM" id="SSF52218">
    <property type="entry name" value="Flavoproteins"/>
    <property type="match status" value="1"/>
</dbReference>
<organism evidence="3 4">
    <name type="scientific">Streptomyces misionensis</name>
    <dbReference type="NCBI Taxonomy" id="67331"/>
    <lineage>
        <taxon>Bacteria</taxon>
        <taxon>Bacillati</taxon>
        <taxon>Actinomycetota</taxon>
        <taxon>Actinomycetes</taxon>
        <taxon>Kitasatosporales</taxon>
        <taxon>Streptomycetaceae</taxon>
        <taxon>Streptomyces</taxon>
    </lineage>
</organism>
<dbReference type="GeneID" id="95512722"/>
<keyword evidence="1" id="KW-0560">Oxidoreductase</keyword>
<gene>
    <name evidence="3" type="ORF">SAMN04490357_3584</name>
</gene>
<dbReference type="Pfam" id="PF02525">
    <property type="entry name" value="Flavodoxin_2"/>
    <property type="match status" value="1"/>
</dbReference>
<dbReference type="Proteomes" id="UP000182375">
    <property type="component" value="Unassembled WGS sequence"/>
</dbReference>
<accession>A0A1H4XAI8</accession>
<dbReference type="Gene3D" id="3.40.50.360">
    <property type="match status" value="1"/>
</dbReference>
<dbReference type="PANTHER" id="PTHR47307:SF1">
    <property type="entry name" value="GLUTATHIONE-REGULATED POTASSIUM-EFFLUX SYSTEM ANCILLARY PROTEIN KEFG"/>
    <property type="match status" value="1"/>
</dbReference>
<evidence type="ECO:0000313" key="3">
    <source>
        <dbReference type="EMBL" id="SED02686.1"/>
    </source>
</evidence>
<dbReference type="InterPro" id="IPR003680">
    <property type="entry name" value="Flavodoxin_fold"/>
</dbReference>
<protein>
    <submittedName>
        <fullName evidence="3">Kef-type potassium/proton antiporter accessory protein, CPA2 family</fullName>
    </submittedName>
</protein>
<dbReference type="PANTHER" id="PTHR47307">
    <property type="entry name" value="GLUTATHIONE-REGULATED POTASSIUM-EFFLUX SYSTEM ANCILLARY PROTEIN KEFG"/>
    <property type="match status" value="1"/>
</dbReference>
<dbReference type="InterPro" id="IPR046980">
    <property type="entry name" value="KefG/KefF"/>
</dbReference>
<proteinExistence type="predicted"/>
<dbReference type="GO" id="GO:0009055">
    <property type="term" value="F:electron transfer activity"/>
    <property type="evidence" value="ECO:0007669"/>
    <property type="project" value="TreeGrafter"/>
</dbReference>
<dbReference type="EMBL" id="FNTD01000004">
    <property type="protein sequence ID" value="SED02686.1"/>
    <property type="molecule type" value="Genomic_DNA"/>
</dbReference>
<dbReference type="InterPro" id="IPR029039">
    <property type="entry name" value="Flavoprotein-like_sf"/>
</dbReference>
<dbReference type="GO" id="GO:0003955">
    <property type="term" value="F:NAD(P)H dehydrogenase (quinone) activity"/>
    <property type="evidence" value="ECO:0007669"/>
    <property type="project" value="TreeGrafter"/>
</dbReference>